<evidence type="ECO:0000313" key="3">
    <source>
        <dbReference type="EMBL" id="CAH2030711.1"/>
    </source>
</evidence>
<dbReference type="PRINTS" id="PR01438">
    <property type="entry name" value="UNVRSLSTRESS"/>
</dbReference>
<sequence>MRILLAIDGSPCSKVAVEEVRRRPWPEGSEVRLLTVRSPIEAMLLQEASHLPMPGELIFKQSGWREVDFMNDALARLESSVAGLRVTPILLEGRAKDVILDDAEQWGADLIVVGSHGYGIVRHFLLGSVSLAVALNAPCSVEIVRSRDDRPRGDVPVTATGGGEPG</sequence>
<dbReference type="Proteomes" id="UP001295463">
    <property type="component" value="Chromosome"/>
</dbReference>
<comment type="similarity">
    <text evidence="1">Belongs to the universal stress protein A family.</text>
</comment>
<keyword evidence="4" id="KW-1185">Reference proteome</keyword>
<dbReference type="PANTHER" id="PTHR43010">
    <property type="entry name" value="UNIVERSAL STRESS PROTEIN SLR1230"/>
    <property type="match status" value="1"/>
</dbReference>
<reference evidence="3 4" key="1">
    <citation type="submission" date="2022-03" db="EMBL/GenBank/DDBJ databases">
        <authorList>
            <person name="Koch H."/>
        </authorList>
    </citation>
    <scope>NUCLEOTIDE SEQUENCE [LARGE SCALE GENOMIC DNA]</scope>
    <source>
        <strain evidence="3 4">G1</strain>
    </source>
</reference>
<dbReference type="EMBL" id="OW150024">
    <property type="protein sequence ID" value="CAH2030711.1"/>
    <property type="molecule type" value="Genomic_DNA"/>
</dbReference>
<feature type="domain" description="UspA" evidence="2">
    <location>
        <begin position="2"/>
        <end position="145"/>
    </location>
</feature>
<dbReference type="InterPro" id="IPR006015">
    <property type="entry name" value="Universal_stress_UspA"/>
</dbReference>
<dbReference type="RefSeq" id="WP_305731626.1">
    <property type="nucleotide sequence ID" value="NZ_OW150024.1"/>
</dbReference>
<dbReference type="SUPFAM" id="SSF52402">
    <property type="entry name" value="Adenine nucleotide alpha hydrolases-like"/>
    <property type="match status" value="1"/>
</dbReference>
<evidence type="ECO:0000313" key="4">
    <source>
        <dbReference type="Proteomes" id="UP001295463"/>
    </source>
</evidence>
<protein>
    <submittedName>
        <fullName evidence="3">Nucleotide-binding universal stress protein, UspA family</fullName>
    </submittedName>
</protein>
<proteinExistence type="inferred from homology"/>
<dbReference type="Pfam" id="PF00582">
    <property type="entry name" value="Usp"/>
    <property type="match status" value="1"/>
</dbReference>
<dbReference type="InterPro" id="IPR014729">
    <property type="entry name" value="Rossmann-like_a/b/a_fold"/>
</dbReference>
<evidence type="ECO:0000259" key="2">
    <source>
        <dbReference type="Pfam" id="PF00582"/>
    </source>
</evidence>
<accession>A0ABM9D8K2</accession>
<organism evidence="3 4">
    <name type="scientific">Trichlorobacter ammonificans</name>
    <dbReference type="NCBI Taxonomy" id="2916410"/>
    <lineage>
        <taxon>Bacteria</taxon>
        <taxon>Pseudomonadati</taxon>
        <taxon>Thermodesulfobacteriota</taxon>
        <taxon>Desulfuromonadia</taxon>
        <taxon>Geobacterales</taxon>
        <taxon>Geobacteraceae</taxon>
        <taxon>Trichlorobacter</taxon>
    </lineage>
</organism>
<dbReference type="CDD" id="cd00293">
    <property type="entry name" value="USP-like"/>
    <property type="match status" value="1"/>
</dbReference>
<gene>
    <name evidence="3" type="ORF">GEAMG1_0898</name>
</gene>
<dbReference type="PANTHER" id="PTHR43010:SF1">
    <property type="entry name" value="USPA DOMAIN-CONTAINING PROTEIN"/>
    <property type="match status" value="1"/>
</dbReference>
<dbReference type="InterPro" id="IPR051688">
    <property type="entry name" value="USP_A"/>
</dbReference>
<name>A0ABM9D8K2_9BACT</name>
<evidence type="ECO:0000256" key="1">
    <source>
        <dbReference type="ARBA" id="ARBA00008791"/>
    </source>
</evidence>
<dbReference type="Gene3D" id="3.40.50.620">
    <property type="entry name" value="HUPs"/>
    <property type="match status" value="1"/>
</dbReference>
<dbReference type="InterPro" id="IPR006016">
    <property type="entry name" value="UspA"/>
</dbReference>